<protein>
    <recommendedName>
        <fullName evidence="1">Retrovirus-related Pol polyprotein from transposon TNT 1-94-like beta-barrel domain-containing protein</fullName>
    </recommendedName>
</protein>
<evidence type="ECO:0000259" key="1">
    <source>
        <dbReference type="Pfam" id="PF22936"/>
    </source>
</evidence>
<gene>
    <name evidence="2" type="ORF">PM001_LOCUS27044</name>
</gene>
<reference evidence="2" key="1">
    <citation type="submission" date="2024-01" db="EMBL/GenBank/DDBJ databases">
        <authorList>
            <person name="Webb A."/>
        </authorList>
    </citation>
    <scope>NUCLEOTIDE SEQUENCE</scope>
    <source>
        <strain evidence="2">Pm1</strain>
    </source>
</reference>
<dbReference type="Pfam" id="PF22936">
    <property type="entry name" value="Pol_BBD"/>
    <property type="match status" value="1"/>
</dbReference>
<accession>A0AAV1V8R0</accession>
<dbReference type="InterPro" id="IPR054722">
    <property type="entry name" value="PolX-like_BBD"/>
</dbReference>
<evidence type="ECO:0000313" key="3">
    <source>
        <dbReference type="Proteomes" id="UP001162060"/>
    </source>
</evidence>
<dbReference type="Proteomes" id="UP001162060">
    <property type="component" value="Unassembled WGS sequence"/>
</dbReference>
<sequence length="182" mass="19987">MEMSSAELRNQDVVRVLMSEHAERQGEKRTATATTVKAEDASKAFSAEPNDVQWDIMMKAMAAIEVASAVSLGCEVSTSKDVSGMWTVYSGATHHICHDKTKFASLVERNEGELLVADGNKVAIKGVGTIMEKVVLPNGEEREIEIKNALHVPIVFDWSKMYVTLKNSQQVLATEDLVDGLY</sequence>
<comment type="caution">
    <text evidence="2">The sequence shown here is derived from an EMBL/GenBank/DDBJ whole genome shotgun (WGS) entry which is preliminary data.</text>
</comment>
<organism evidence="2 3">
    <name type="scientific">Peronospora matthiolae</name>
    <dbReference type="NCBI Taxonomy" id="2874970"/>
    <lineage>
        <taxon>Eukaryota</taxon>
        <taxon>Sar</taxon>
        <taxon>Stramenopiles</taxon>
        <taxon>Oomycota</taxon>
        <taxon>Peronosporomycetes</taxon>
        <taxon>Peronosporales</taxon>
        <taxon>Peronosporaceae</taxon>
        <taxon>Peronospora</taxon>
    </lineage>
</organism>
<dbReference type="EMBL" id="CAKLBY020000267">
    <property type="protein sequence ID" value="CAK7941894.1"/>
    <property type="molecule type" value="Genomic_DNA"/>
</dbReference>
<proteinExistence type="predicted"/>
<feature type="domain" description="Retrovirus-related Pol polyprotein from transposon TNT 1-94-like beta-barrel" evidence="1">
    <location>
        <begin position="86"/>
        <end position="153"/>
    </location>
</feature>
<name>A0AAV1V8R0_9STRA</name>
<evidence type="ECO:0000313" key="2">
    <source>
        <dbReference type="EMBL" id="CAK7941894.1"/>
    </source>
</evidence>
<dbReference type="AlphaFoldDB" id="A0AAV1V8R0"/>